<reference evidence="1" key="1">
    <citation type="submission" date="2020-03" db="EMBL/GenBank/DDBJ databases">
        <title>The deep terrestrial virosphere.</title>
        <authorList>
            <person name="Holmfeldt K."/>
            <person name="Nilsson E."/>
            <person name="Simone D."/>
            <person name="Lopez-Fernandez M."/>
            <person name="Wu X."/>
            <person name="de Brujin I."/>
            <person name="Lundin D."/>
            <person name="Andersson A."/>
            <person name="Bertilsson S."/>
            <person name="Dopson M."/>
        </authorList>
    </citation>
    <scope>NUCLEOTIDE SEQUENCE</scope>
    <source>
        <strain evidence="1">MM171A01782</strain>
    </source>
</reference>
<name>A0A6M3LY01_9ZZZZ</name>
<dbReference type="EMBL" id="MT143581">
    <property type="protein sequence ID" value="QJA98442.1"/>
    <property type="molecule type" value="Genomic_DNA"/>
</dbReference>
<accession>A0A6M3LY01</accession>
<dbReference type="InterPro" id="IPR038765">
    <property type="entry name" value="Papain-like_cys_pep_sf"/>
</dbReference>
<protein>
    <recommendedName>
        <fullName evidence="2">Peptidase</fullName>
    </recommendedName>
</protein>
<proteinExistence type="predicted"/>
<organism evidence="1">
    <name type="scientific">viral metagenome</name>
    <dbReference type="NCBI Taxonomy" id="1070528"/>
    <lineage>
        <taxon>unclassified sequences</taxon>
        <taxon>metagenomes</taxon>
        <taxon>organismal metagenomes</taxon>
    </lineage>
</organism>
<evidence type="ECO:0008006" key="2">
    <source>
        <dbReference type="Google" id="ProtNLM"/>
    </source>
</evidence>
<gene>
    <name evidence="1" type="ORF">MM171A01782_0005</name>
</gene>
<dbReference type="AlphaFoldDB" id="A0A6M3LY01"/>
<sequence>MSLIEKVRETVIPLERILSPWDDQRWLLRTPTPEEILAAPEELLFYREHWDEFLPEFPDQGNRGTCVGWAHTGDSEVNNKWKDNLQDDLSPEDCYYKARKYDGLPDVIGEGSNNLGAMKARQKEGICLEATYPTSIDKAIPSPGIQKTEAEYRNEAAQYVIDNYYQVALLPSVWKTSLAGIISDPQWVGPKPIVAAYKCTRTMFDYAAEHDGILPADPGTDVLGGHSSLFAAYKMIDGELYFGNPNTWGSDQGDEGWFWHPSSYLLNGIILEGMISHYGPPITPEDPSGCIVAQSYAGLGNGLSSLLGRKSRFKTYVPKY</sequence>
<evidence type="ECO:0000313" key="1">
    <source>
        <dbReference type="EMBL" id="QJA98442.1"/>
    </source>
</evidence>
<dbReference type="Gene3D" id="3.90.70.10">
    <property type="entry name" value="Cysteine proteinases"/>
    <property type="match status" value="1"/>
</dbReference>
<dbReference type="SUPFAM" id="SSF54001">
    <property type="entry name" value="Cysteine proteinases"/>
    <property type="match status" value="1"/>
</dbReference>